<dbReference type="GO" id="GO:0003676">
    <property type="term" value="F:nucleic acid binding"/>
    <property type="evidence" value="ECO:0007669"/>
    <property type="project" value="InterPro"/>
</dbReference>
<dbReference type="InterPro" id="IPR007201">
    <property type="entry name" value="Mei2-like_Rrm_C"/>
</dbReference>
<feature type="compositionally biased region" description="Pro residues" evidence="1">
    <location>
        <begin position="117"/>
        <end position="134"/>
    </location>
</feature>
<name>A0A9Q1KXY1_9CARY</name>
<evidence type="ECO:0000313" key="3">
    <source>
        <dbReference type="EMBL" id="KAJ8450924.1"/>
    </source>
</evidence>
<accession>A0A9Q1KXY1</accession>
<sequence>MEEAQTSQSLNPHAQEFRPFSSNYSHHHYHHNYPSNCRPPPTSTAATTTAITAFLSPPPPQEPPVLPPHQHFHQNNYQNYPHPLNTIPHHHDHHYYYYYPKPLSLSHSQDTLLPHPLLHPPPLPPPPPPPPPARPKPRWVKSEAAGPSGSGSNVCRRRRGQGCNYGNEAGLISGRRVGSHDPQGQNGNVDYLGGARRVWVERGEKKNKKLWRRERMKKEVMPVKPQGMETTVMIRNVPNQYTTDANKGYAFVNFTQPEAVQRLHRVCNNKRWKHCSSSKICQIACAAIQGKENLTEHFGRSRFMCNKDEYLPVCFSPPRDGSGSQATQTIVGERVKPSSRLRS</sequence>
<feature type="domain" description="Mei2-like C-terminal RNA recognition motif" evidence="2">
    <location>
        <begin position="245"/>
        <end position="298"/>
    </location>
</feature>
<reference evidence="3" key="1">
    <citation type="submission" date="2022-04" db="EMBL/GenBank/DDBJ databases">
        <title>Carnegiea gigantea Genome sequencing and assembly v2.</title>
        <authorList>
            <person name="Copetti D."/>
            <person name="Sanderson M.J."/>
            <person name="Burquez A."/>
            <person name="Wojciechowski M.F."/>
        </authorList>
    </citation>
    <scope>NUCLEOTIDE SEQUENCE</scope>
    <source>
        <strain evidence="3">SGP5-SGP5p</strain>
        <tissue evidence="3">Aerial part</tissue>
    </source>
</reference>
<feature type="compositionally biased region" description="Pro residues" evidence="1">
    <location>
        <begin position="56"/>
        <end position="67"/>
    </location>
</feature>
<dbReference type="Proteomes" id="UP001153076">
    <property type="component" value="Unassembled WGS sequence"/>
</dbReference>
<dbReference type="InterPro" id="IPR035979">
    <property type="entry name" value="RBD_domain_sf"/>
</dbReference>
<feature type="region of interest" description="Disordered" evidence="1">
    <location>
        <begin position="1"/>
        <end position="25"/>
    </location>
</feature>
<dbReference type="Pfam" id="PF04059">
    <property type="entry name" value="RRM_2"/>
    <property type="match status" value="1"/>
</dbReference>
<dbReference type="AlphaFoldDB" id="A0A9Q1KXY1"/>
<comment type="caution">
    <text evidence="3">The sequence shown here is derived from an EMBL/GenBank/DDBJ whole genome shotgun (WGS) entry which is preliminary data.</text>
</comment>
<feature type="region of interest" description="Disordered" evidence="1">
    <location>
        <begin position="109"/>
        <end position="159"/>
    </location>
</feature>
<proteinExistence type="predicted"/>
<feature type="compositionally biased region" description="Polar residues" evidence="1">
    <location>
        <begin position="1"/>
        <end position="12"/>
    </location>
</feature>
<organism evidence="3 4">
    <name type="scientific">Carnegiea gigantea</name>
    <dbReference type="NCBI Taxonomy" id="171969"/>
    <lineage>
        <taxon>Eukaryota</taxon>
        <taxon>Viridiplantae</taxon>
        <taxon>Streptophyta</taxon>
        <taxon>Embryophyta</taxon>
        <taxon>Tracheophyta</taxon>
        <taxon>Spermatophyta</taxon>
        <taxon>Magnoliopsida</taxon>
        <taxon>eudicotyledons</taxon>
        <taxon>Gunneridae</taxon>
        <taxon>Pentapetalae</taxon>
        <taxon>Caryophyllales</taxon>
        <taxon>Cactineae</taxon>
        <taxon>Cactaceae</taxon>
        <taxon>Cactoideae</taxon>
        <taxon>Echinocereeae</taxon>
        <taxon>Carnegiea</taxon>
    </lineage>
</organism>
<gene>
    <name evidence="3" type="ORF">Cgig2_032549</name>
</gene>
<evidence type="ECO:0000259" key="2">
    <source>
        <dbReference type="Pfam" id="PF04059"/>
    </source>
</evidence>
<evidence type="ECO:0000313" key="4">
    <source>
        <dbReference type="Proteomes" id="UP001153076"/>
    </source>
</evidence>
<protein>
    <recommendedName>
        <fullName evidence="2">Mei2-like C-terminal RNA recognition motif domain-containing protein</fullName>
    </recommendedName>
</protein>
<keyword evidence="4" id="KW-1185">Reference proteome</keyword>
<dbReference type="OrthoDB" id="417481at2759"/>
<feature type="region of interest" description="Disordered" evidence="1">
    <location>
        <begin position="53"/>
        <end position="78"/>
    </location>
</feature>
<dbReference type="EMBL" id="JAKOGI010000012">
    <property type="protein sequence ID" value="KAJ8450924.1"/>
    <property type="molecule type" value="Genomic_DNA"/>
</dbReference>
<evidence type="ECO:0000256" key="1">
    <source>
        <dbReference type="SAM" id="MobiDB-lite"/>
    </source>
</evidence>
<dbReference type="SUPFAM" id="SSF54928">
    <property type="entry name" value="RNA-binding domain, RBD"/>
    <property type="match status" value="1"/>
</dbReference>